<accession>A0AA90N7I4</accession>
<evidence type="ECO:0000313" key="2">
    <source>
        <dbReference type="EMBL" id="MDP0396991.1"/>
    </source>
</evidence>
<feature type="transmembrane region" description="Helical" evidence="1">
    <location>
        <begin position="135"/>
        <end position="159"/>
    </location>
</feature>
<dbReference type="Proteomes" id="UP001178281">
    <property type="component" value="Unassembled WGS sequence"/>
</dbReference>
<evidence type="ECO:0000313" key="3">
    <source>
        <dbReference type="Proteomes" id="UP001178281"/>
    </source>
</evidence>
<feature type="transmembrane region" description="Helical" evidence="1">
    <location>
        <begin position="92"/>
        <end position="115"/>
    </location>
</feature>
<reference evidence="2" key="1">
    <citation type="submission" date="2023-08" db="EMBL/GenBank/DDBJ databases">
        <title>The draft genome of Tsukamurella strandjordii strain 050030.</title>
        <authorList>
            <person name="Zhao F."/>
            <person name="Feng Y."/>
            <person name="Zong Z."/>
        </authorList>
    </citation>
    <scope>NUCLEOTIDE SEQUENCE</scope>
    <source>
        <strain evidence="2">050030</strain>
    </source>
</reference>
<keyword evidence="1" id="KW-1133">Transmembrane helix</keyword>
<dbReference type="RefSeq" id="WP_305110292.1">
    <property type="nucleotide sequence ID" value="NZ_BAAAII010000011.1"/>
</dbReference>
<feature type="transmembrane region" description="Helical" evidence="1">
    <location>
        <begin position="60"/>
        <end position="85"/>
    </location>
</feature>
<feature type="transmembrane region" description="Helical" evidence="1">
    <location>
        <begin position="211"/>
        <end position="235"/>
    </location>
</feature>
<protein>
    <submittedName>
        <fullName evidence="2">Uncharacterized protein</fullName>
    </submittedName>
</protein>
<keyword evidence="1" id="KW-0472">Membrane</keyword>
<sequence>MVAFGIIALSALAGIRTERRRGGVRLLLPLATIAVGMLFYQFTASIFMPQLKSTFGIQHLVALLTHVSGVLWNCLTLLLVVYWLWGRVPRRTVLAVAAFGALAIGTLVTCFVVLYPGPSEANYIVAVEPTVPGRIYIVAYAGSMLATKVAVLAVCVPQIGRIDSRGARSGLILVCMGSAMIAFFAICRLGSPYWHAWLPAGSPVGGAVETVAFYAHVIGALVYATGFGFVEVGLFGDRITRHYADVRDYLRLRPLVAAVSETETAVSGGFASPRWTEYLSPAAMSAYLTAAVVAIFDAAAPLGRGPGDASIDLHDDPSVIGLDTPLLHFRKLRTADLESVFRSADAFRAAVARGEGSASACARVLGALAEQGQRSAVG</sequence>
<feature type="transmembrane region" description="Helical" evidence="1">
    <location>
        <begin position="171"/>
        <end position="191"/>
    </location>
</feature>
<dbReference type="EMBL" id="JAUTIX010000001">
    <property type="protein sequence ID" value="MDP0396991.1"/>
    <property type="molecule type" value="Genomic_DNA"/>
</dbReference>
<organism evidence="2 3">
    <name type="scientific">Tsukamurella strandjordii</name>
    <dbReference type="NCBI Taxonomy" id="147577"/>
    <lineage>
        <taxon>Bacteria</taxon>
        <taxon>Bacillati</taxon>
        <taxon>Actinomycetota</taxon>
        <taxon>Actinomycetes</taxon>
        <taxon>Mycobacteriales</taxon>
        <taxon>Tsukamurellaceae</taxon>
        <taxon>Tsukamurella</taxon>
    </lineage>
</organism>
<proteinExistence type="predicted"/>
<keyword evidence="3" id="KW-1185">Reference proteome</keyword>
<keyword evidence="1" id="KW-0812">Transmembrane</keyword>
<dbReference type="AlphaFoldDB" id="A0AA90N7I4"/>
<gene>
    <name evidence="2" type="ORF">Q7X28_03540</name>
</gene>
<comment type="caution">
    <text evidence="2">The sequence shown here is derived from an EMBL/GenBank/DDBJ whole genome shotgun (WGS) entry which is preliminary data.</text>
</comment>
<feature type="transmembrane region" description="Helical" evidence="1">
    <location>
        <begin position="26"/>
        <end position="48"/>
    </location>
</feature>
<evidence type="ECO:0000256" key="1">
    <source>
        <dbReference type="SAM" id="Phobius"/>
    </source>
</evidence>
<name>A0AA90N7I4_9ACTN</name>